<dbReference type="GO" id="GO:0016887">
    <property type="term" value="F:ATP hydrolysis activity"/>
    <property type="evidence" value="ECO:0007669"/>
    <property type="project" value="InterPro"/>
</dbReference>
<evidence type="ECO:0000256" key="1">
    <source>
        <dbReference type="PROSITE-ProRule" id="PRU00409"/>
    </source>
</evidence>
<keyword evidence="3" id="KW-0436">Ligase</keyword>
<dbReference type="GO" id="GO:0005524">
    <property type="term" value="F:ATP binding"/>
    <property type="evidence" value="ECO:0007669"/>
    <property type="project" value="UniProtKB-UniRule"/>
</dbReference>
<reference evidence="3 4" key="1">
    <citation type="submission" date="2020-06" db="EMBL/GenBank/DDBJ databases">
        <authorList>
            <person name="Li R."/>
            <person name="Bekaert M."/>
        </authorList>
    </citation>
    <scope>NUCLEOTIDE SEQUENCE [LARGE SCALE GENOMIC DNA]</scope>
    <source>
        <strain evidence="4">wild</strain>
    </source>
</reference>
<dbReference type="GO" id="GO:0047730">
    <property type="term" value="F:carnosine synthase activity"/>
    <property type="evidence" value="ECO:0007669"/>
    <property type="project" value="UniProtKB-EC"/>
</dbReference>
<proteinExistence type="predicted"/>
<dbReference type="OrthoDB" id="434648at2759"/>
<dbReference type="SUPFAM" id="SSF56059">
    <property type="entry name" value="Glutathione synthetase ATP-binding domain-like"/>
    <property type="match status" value="1"/>
</dbReference>
<accession>A0A6J8BY33</accession>
<feature type="domain" description="ATP-grasp" evidence="2">
    <location>
        <begin position="133"/>
        <end position="321"/>
    </location>
</feature>
<dbReference type="Pfam" id="PF13535">
    <property type="entry name" value="ATP-grasp_4"/>
    <property type="match status" value="1"/>
</dbReference>
<dbReference type="EMBL" id="CACVKT020004298">
    <property type="protein sequence ID" value="CAC5388968.1"/>
    <property type="molecule type" value="Genomic_DNA"/>
</dbReference>
<dbReference type="GO" id="GO:0035499">
    <property type="term" value="P:carnosine biosynthetic process"/>
    <property type="evidence" value="ECO:0007669"/>
    <property type="project" value="InterPro"/>
</dbReference>
<dbReference type="Gene3D" id="3.30.470.20">
    <property type="entry name" value="ATP-grasp fold, B domain"/>
    <property type="match status" value="1"/>
</dbReference>
<dbReference type="PANTHER" id="PTHR48066">
    <property type="entry name" value="CARNOSINE SYNTHASE 1"/>
    <property type="match status" value="1"/>
</dbReference>
<organism evidence="3 4">
    <name type="scientific">Mytilus coruscus</name>
    <name type="common">Sea mussel</name>
    <dbReference type="NCBI Taxonomy" id="42192"/>
    <lineage>
        <taxon>Eukaryota</taxon>
        <taxon>Metazoa</taxon>
        <taxon>Spiralia</taxon>
        <taxon>Lophotrochozoa</taxon>
        <taxon>Mollusca</taxon>
        <taxon>Bivalvia</taxon>
        <taxon>Autobranchia</taxon>
        <taxon>Pteriomorphia</taxon>
        <taxon>Mytilida</taxon>
        <taxon>Mytiloidea</taxon>
        <taxon>Mytilidae</taxon>
        <taxon>Mytilinae</taxon>
        <taxon>Mytilus</taxon>
    </lineage>
</organism>
<dbReference type="PROSITE" id="PS50975">
    <property type="entry name" value="ATP_GRASP"/>
    <property type="match status" value="1"/>
</dbReference>
<evidence type="ECO:0000259" key="2">
    <source>
        <dbReference type="PROSITE" id="PS50975"/>
    </source>
</evidence>
<name>A0A6J8BY33_MYTCO</name>
<keyword evidence="1" id="KW-0067">ATP-binding</keyword>
<dbReference type="AlphaFoldDB" id="A0A6J8BY33"/>
<keyword evidence="4" id="KW-1185">Reference proteome</keyword>
<dbReference type="EC" id="6.3.2.11" evidence="3"/>
<dbReference type="InterPro" id="IPR011761">
    <property type="entry name" value="ATP-grasp"/>
</dbReference>
<dbReference type="Proteomes" id="UP000507470">
    <property type="component" value="Unassembled WGS sequence"/>
</dbReference>
<dbReference type="GO" id="GO:0046872">
    <property type="term" value="F:metal ion binding"/>
    <property type="evidence" value="ECO:0007669"/>
    <property type="project" value="InterPro"/>
</dbReference>
<keyword evidence="1" id="KW-0547">Nucleotide-binding</keyword>
<evidence type="ECO:0000313" key="3">
    <source>
        <dbReference type="EMBL" id="CAC5388968.1"/>
    </source>
</evidence>
<dbReference type="InterPro" id="IPR031046">
    <property type="entry name" value="CARNS1"/>
</dbReference>
<protein>
    <submittedName>
        <fullName evidence="3">CRNS1</fullName>
        <ecNumber evidence="3">6.3.2.11</ecNumber>
    </submittedName>
</protein>
<dbReference type="PANTHER" id="PTHR48066:SF1">
    <property type="entry name" value="CARNOSINE SYNTHASE 1"/>
    <property type="match status" value="1"/>
</dbReference>
<dbReference type="Gene3D" id="3.40.50.20">
    <property type="match status" value="1"/>
</dbReference>
<sequence>MIKPQEYLAMKGNTVLVIGVGGYCQRFIWDVYKEFGIKIVLVDPDDKNSAVSKVSLFIEYDFLSHKTEQEHAICIIKILKEKGVTIDGCVTFIDTCGPLAAIICHQQNLHGPGHQAAYVAKNKGTSYDVLRTKEQTNQFVVKCYQINTISDLENAFSYVGVPAVMKPENGSCGAGVKRITDFKKLKVTYENEALKHGNNFTLMEFIEGTQHGIELILFKRELIASFVTDYGPTRKDRFTETAATMPSCLSKAAVEELMTAAHKCCIGIGLIDGVFNVEMKMTSNGPKLIEMNARMPSFYIRDWVLICYGIDLLLYTFMTCLGIRPEITKPVSTHRIMGIACVPSVHKEQLLKSQTVDIFNDLDQKGIISYHQLSNSLEECENDGDEIPFCSLAVIDQDIRKTKEKLLNVWNSIGFNTDSYDVKYFLKDF</sequence>
<evidence type="ECO:0000313" key="4">
    <source>
        <dbReference type="Proteomes" id="UP000507470"/>
    </source>
</evidence>
<gene>
    <name evidence="3" type="ORF">MCOR_24192</name>
</gene>